<dbReference type="CDD" id="cd00093">
    <property type="entry name" value="HTH_XRE"/>
    <property type="match status" value="1"/>
</dbReference>
<reference evidence="2" key="1">
    <citation type="submission" date="2021-04" db="EMBL/GenBank/DDBJ databases">
        <title>Sequencing of actinobacteria type strains.</title>
        <authorList>
            <person name="Nguyen G.-S."/>
            <person name="Wentzel A."/>
        </authorList>
    </citation>
    <scope>NUCLEOTIDE SEQUENCE</scope>
    <source>
        <strain evidence="2">DSM 42095</strain>
    </source>
</reference>
<dbReference type="PROSITE" id="PS50943">
    <property type="entry name" value="HTH_CROC1"/>
    <property type="match status" value="1"/>
</dbReference>
<dbReference type="AlphaFoldDB" id="A0A8T4IUI6"/>
<evidence type="ECO:0000313" key="3">
    <source>
        <dbReference type="Proteomes" id="UP000675554"/>
    </source>
</evidence>
<dbReference type="EMBL" id="JAGSMN010000535">
    <property type="protein sequence ID" value="MBR7675809.1"/>
    <property type="molecule type" value="Genomic_DNA"/>
</dbReference>
<dbReference type="SMART" id="SM00530">
    <property type="entry name" value="HTH_XRE"/>
    <property type="match status" value="1"/>
</dbReference>
<dbReference type="Gene3D" id="1.10.260.40">
    <property type="entry name" value="lambda repressor-like DNA-binding domains"/>
    <property type="match status" value="1"/>
</dbReference>
<proteinExistence type="predicted"/>
<sequence>MSTSVNTNALTLLRKLGEELRRIRLEAGYRKQVDVAEILGCSQGKISYVERGKRWPDTALLRGMFEAYKVDEVKRAEIEATVSAGRSIRNWWDEPEFRELFSGDARKLFPLEDSAEKIWVHSGTYVPGLLQTRAYIEALAEFGQKDESALHRERFVKARVKRQEVLTRQRPVLLNALVLEAALRTVVGGPEVMKQQLQYLRQMTGHTHVTLRAIPYSAGAAAAIGTPFMVFDFPGSEDLSVASRETTNNDDVTDDPFVVRQTRRKFADLAGHALSPTETTSLLEEIEKAL</sequence>
<feature type="domain" description="HTH cro/C1-type" evidence="1">
    <location>
        <begin position="20"/>
        <end position="75"/>
    </location>
</feature>
<dbReference type="Pfam" id="PF19054">
    <property type="entry name" value="DUF5753"/>
    <property type="match status" value="1"/>
</dbReference>
<name>A0A8T4IUI6_9ACTN</name>
<dbReference type="Pfam" id="PF13560">
    <property type="entry name" value="HTH_31"/>
    <property type="match status" value="1"/>
</dbReference>
<dbReference type="GO" id="GO:0003677">
    <property type="term" value="F:DNA binding"/>
    <property type="evidence" value="ECO:0007669"/>
    <property type="project" value="InterPro"/>
</dbReference>
<gene>
    <name evidence="2" type="ORF">KDA82_22895</name>
</gene>
<dbReference type="InterPro" id="IPR001387">
    <property type="entry name" value="Cro/C1-type_HTH"/>
</dbReference>
<dbReference type="InterPro" id="IPR043917">
    <property type="entry name" value="DUF5753"/>
</dbReference>
<evidence type="ECO:0000313" key="2">
    <source>
        <dbReference type="EMBL" id="MBR7675809.1"/>
    </source>
</evidence>
<dbReference type="Proteomes" id="UP000675554">
    <property type="component" value="Unassembled WGS sequence"/>
</dbReference>
<dbReference type="InterPro" id="IPR010982">
    <property type="entry name" value="Lambda_DNA-bd_dom_sf"/>
</dbReference>
<comment type="caution">
    <text evidence="2">The sequence shown here is derived from an EMBL/GenBank/DDBJ whole genome shotgun (WGS) entry which is preliminary data.</text>
</comment>
<protein>
    <submittedName>
        <fullName evidence="2">Helix-turn-helix domain-containing protein</fullName>
    </submittedName>
</protein>
<keyword evidence="3" id="KW-1185">Reference proteome</keyword>
<accession>A0A8T4IUI6</accession>
<dbReference type="SUPFAM" id="SSF47413">
    <property type="entry name" value="lambda repressor-like DNA-binding domains"/>
    <property type="match status" value="1"/>
</dbReference>
<evidence type="ECO:0000259" key="1">
    <source>
        <dbReference type="PROSITE" id="PS50943"/>
    </source>
</evidence>
<organism evidence="2 3">
    <name type="scientific">Streptomyces daliensis</name>
    <dbReference type="NCBI Taxonomy" id="299421"/>
    <lineage>
        <taxon>Bacteria</taxon>
        <taxon>Bacillati</taxon>
        <taxon>Actinomycetota</taxon>
        <taxon>Actinomycetes</taxon>
        <taxon>Kitasatosporales</taxon>
        <taxon>Streptomycetaceae</taxon>
        <taxon>Streptomyces</taxon>
    </lineage>
</organism>